<sequence length="1057" mass="115653">MTTHDIDNDEHFLNFDPFAATPALPVTTPPPDTPDHHPQAPRMPSHDGISTSEEFHPWASVLASEHKGKGVTKPVPIPAANTINDAFESSSSNPDFGTHFSLPESSPSTSSYHFNPMSVDSRDNVGMDLGASTTPSSPVAGPSSLVDSPMPVVSGKGKERAPPPSLPPLTFYSADFAAHQNPWMISSTPPTSPSPDAFSPGPQSPASFSSSSYSSSHHASPISPLTIPTRTSTTPATVAPPLLTRIPSRRRSLSNLSIRSNHSLAARSMSKIKIKLSPSSRLPSNLARALLFRKRRTDGSTSSPASPENSTSPTRVPTPSIFHESGVVDPSQSNCLLPWRVDSKVTVPLESYPDFDCKIDQTGPCFGAPSNVRLSKGKTRSNSAPLPFSALDIIPASTRDVFGPIPIIVRNYFDEYLPKELRLKVLHALIDVHQSDYERAITNGTWSMARASSMRGQWVGRDKGFRELVKFSRVSKLWQTLVFDGELWSEVDLRTFPSSIAPIIVRITTTGGSFMKSLNFSGHDVLSPETLLDITDNLCLTSSALAYTQLTYINLHGCTQLTTRALHHLLVRSRSLQKLSLKGLAAVTNNTCNILAAYCPQVTHLDLSRCPSLEADGISSLAQAALTRGEHMVLKELRISGLRYVDDKMMHSLGRACPYLETLDLSYSRQLHNSALEAFVACDVSDPDDDVLGVSTIIVSGKDIGQDAGMKYRRRVTRIRHLALSHCTVLTDIACSNLAFSVPDLEFLELAGVGKELRDEGLVRLLETTPKIRKLDLEEAENITDLVIRAVTPYVPTGDEADEDQDMEDGEDDEEDEDGDVIMNDSRRHNEDEGPQPGHALEHLIISFAGQVTDSAMLDLVRNCPRLVNLEADSTRITSPVLREFVSLARERKVMNAKLVAVDCRHINEGVVKELGPHIRPRKGRRIYEVRRMKYLDDRDGYDEDMKAGLGQSECDETRVVLKNFYSWQTVDAVKAAREKRRKNALGRERRFLNESVGSVTDLEEGAGGSSRRMRWWSPGGSRNGHGGGRGGVAGDGTARSPLLTPDLTNGDGCIIM</sequence>
<keyword evidence="2" id="KW-1185">Reference proteome</keyword>
<reference evidence="1 2" key="1">
    <citation type="journal article" date="2019" name="Nat. Ecol. Evol.">
        <title>Megaphylogeny resolves global patterns of mushroom evolution.</title>
        <authorList>
            <person name="Varga T."/>
            <person name="Krizsan K."/>
            <person name="Foldi C."/>
            <person name="Dima B."/>
            <person name="Sanchez-Garcia M."/>
            <person name="Sanchez-Ramirez S."/>
            <person name="Szollosi G.J."/>
            <person name="Szarkandi J.G."/>
            <person name="Papp V."/>
            <person name="Albert L."/>
            <person name="Andreopoulos W."/>
            <person name="Angelini C."/>
            <person name="Antonin V."/>
            <person name="Barry K.W."/>
            <person name="Bougher N.L."/>
            <person name="Buchanan P."/>
            <person name="Buyck B."/>
            <person name="Bense V."/>
            <person name="Catcheside P."/>
            <person name="Chovatia M."/>
            <person name="Cooper J."/>
            <person name="Damon W."/>
            <person name="Desjardin D."/>
            <person name="Finy P."/>
            <person name="Geml J."/>
            <person name="Haridas S."/>
            <person name="Hughes K."/>
            <person name="Justo A."/>
            <person name="Karasinski D."/>
            <person name="Kautmanova I."/>
            <person name="Kiss B."/>
            <person name="Kocsube S."/>
            <person name="Kotiranta H."/>
            <person name="LaButti K.M."/>
            <person name="Lechner B.E."/>
            <person name="Liimatainen K."/>
            <person name="Lipzen A."/>
            <person name="Lukacs Z."/>
            <person name="Mihaltcheva S."/>
            <person name="Morgado L.N."/>
            <person name="Niskanen T."/>
            <person name="Noordeloos M.E."/>
            <person name="Ohm R.A."/>
            <person name="Ortiz-Santana B."/>
            <person name="Ovrebo C."/>
            <person name="Racz N."/>
            <person name="Riley R."/>
            <person name="Savchenko A."/>
            <person name="Shiryaev A."/>
            <person name="Soop K."/>
            <person name="Spirin V."/>
            <person name="Szebenyi C."/>
            <person name="Tomsovsky M."/>
            <person name="Tulloss R.E."/>
            <person name="Uehling J."/>
            <person name="Grigoriev I.V."/>
            <person name="Vagvolgyi C."/>
            <person name="Papp T."/>
            <person name="Martin F.M."/>
            <person name="Miettinen O."/>
            <person name="Hibbett D.S."/>
            <person name="Nagy L.G."/>
        </authorList>
    </citation>
    <scope>NUCLEOTIDE SEQUENCE [LARGE SCALE GENOMIC DNA]</scope>
    <source>
        <strain evidence="1 2">NL-1719</strain>
    </source>
</reference>
<dbReference type="EMBL" id="ML208259">
    <property type="protein sequence ID" value="TFK77548.1"/>
    <property type="molecule type" value="Genomic_DNA"/>
</dbReference>
<evidence type="ECO:0000313" key="2">
    <source>
        <dbReference type="Proteomes" id="UP000308600"/>
    </source>
</evidence>
<proteinExistence type="predicted"/>
<protein>
    <submittedName>
        <fullName evidence="1">RNI-like protein</fullName>
    </submittedName>
</protein>
<evidence type="ECO:0000313" key="1">
    <source>
        <dbReference type="EMBL" id="TFK77548.1"/>
    </source>
</evidence>
<accession>A0ACD3BHE2</accession>
<gene>
    <name evidence="1" type="ORF">BDN72DRAFT_852605</name>
</gene>
<name>A0ACD3BHE2_9AGAR</name>
<dbReference type="Proteomes" id="UP000308600">
    <property type="component" value="Unassembled WGS sequence"/>
</dbReference>
<organism evidence="1 2">
    <name type="scientific">Pluteus cervinus</name>
    <dbReference type="NCBI Taxonomy" id="181527"/>
    <lineage>
        <taxon>Eukaryota</taxon>
        <taxon>Fungi</taxon>
        <taxon>Dikarya</taxon>
        <taxon>Basidiomycota</taxon>
        <taxon>Agaricomycotina</taxon>
        <taxon>Agaricomycetes</taxon>
        <taxon>Agaricomycetidae</taxon>
        <taxon>Agaricales</taxon>
        <taxon>Pluteineae</taxon>
        <taxon>Pluteaceae</taxon>
        <taxon>Pluteus</taxon>
    </lineage>
</organism>